<keyword evidence="3" id="KW-1185">Reference proteome</keyword>
<dbReference type="EMBL" id="CAACVJ010000579">
    <property type="protein sequence ID" value="VEP17495.1"/>
    <property type="molecule type" value="Genomic_DNA"/>
</dbReference>
<dbReference type="GO" id="GO:0030973">
    <property type="term" value="F:molybdate ion binding"/>
    <property type="evidence" value="ECO:0007669"/>
    <property type="project" value="TreeGrafter"/>
</dbReference>
<dbReference type="PANTHER" id="PTHR30632">
    <property type="entry name" value="MOLYBDATE-BINDING PERIPLASMIC PROTEIN"/>
    <property type="match status" value="1"/>
</dbReference>
<sequence length="326" mass="36613">MSKTNFARLKRLVLLSLLCVGLIFSMNSLQATEDAGFEADYRTFHSDGNIEYGEIGDSYTADLVMYLAGNQFMVMEELIQDFLSKQPDIKTVFCQTIPPGQILNNQIMEQGEINGQEIAQNPDIFASTNIDHLKTLKDEGLMSERKIYARNKLELMVAEGNPKNIQGVEDLARDDIVQSHPNPLTEGIFKFYGSQMLKELGLYEKVTGGKECKSCWAVEGKTWFTSRHHRETPERLENGEADVGIVWTTEIIDGKAEGRSIEGVAIPAPLNQQDKVRYAIGKLKTGRNQNNADRYLVYLATDDAQNIYAKYGFIKADAEELKPTPL</sequence>
<evidence type="ECO:0008006" key="4">
    <source>
        <dbReference type="Google" id="ProtNLM"/>
    </source>
</evidence>
<reference evidence="2 3" key="1">
    <citation type="submission" date="2019-01" db="EMBL/GenBank/DDBJ databases">
        <authorList>
            <person name="Brito A."/>
        </authorList>
    </citation>
    <scope>NUCLEOTIDE SEQUENCE [LARGE SCALE GENOMIC DNA]</scope>
    <source>
        <strain evidence="2">1</strain>
    </source>
</reference>
<gene>
    <name evidence="2" type="ORF">H1P_620004</name>
</gene>
<dbReference type="AlphaFoldDB" id="A0A563W1I2"/>
<dbReference type="GO" id="GO:0015689">
    <property type="term" value="P:molybdate ion transport"/>
    <property type="evidence" value="ECO:0007669"/>
    <property type="project" value="TreeGrafter"/>
</dbReference>
<dbReference type="Proteomes" id="UP000320055">
    <property type="component" value="Unassembled WGS sequence"/>
</dbReference>
<dbReference type="OrthoDB" id="9802127at2"/>
<evidence type="ECO:0000313" key="3">
    <source>
        <dbReference type="Proteomes" id="UP000320055"/>
    </source>
</evidence>
<name>A0A563W1I2_9CYAN</name>
<feature type="chain" id="PRO_5022189500" description="ABC-type molybdate transport system, periplasmic component" evidence="1">
    <location>
        <begin position="32"/>
        <end position="326"/>
    </location>
</feature>
<dbReference type="Pfam" id="PF13531">
    <property type="entry name" value="SBP_bac_11"/>
    <property type="match status" value="1"/>
</dbReference>
<proteinExistence type="predicted"/>
<dbReference type="PANTHER" id="PTHR30632:SF0">
    <property type="entry name" value="SULFATE-BINDING PROTEIN"/>
    <property type="match status" value="1"/>
</dbReference>
<dbReference type="RefSeq" id="WP_144867134.1">
    <property type="nucleotide sequence ID" value="NZ_LR213821.1"/>
</dbReference>
<evidence type="ECO:0000313" key="2">
    <source>
        <dbReference type="EMBL" id="VEP17495.1"/>
    </source>
</evidence>
<keyword evidence="1" id="KW-0732">Signal</keyword>
<feature type="signal peptide" evidence="1">
    <location>
        <begin position="1"/>
        <end position="31"/>
    </location>
</feature>
<dbReference type="Gene3D" id="3.40.190.10">
    <property type="entry name" value="Periplasmic binding protein-like II"/>
    <property type="match status" value="2"/>
</dbReference>
<evidence type="ECO:0000256" key="1">
    <source>
        <dbReference type="SAM" id="SignalP"/>
    </source>
</evidence>
<dbReference type="InterPro" id="IPR050682">
    <property type="entry name" value="ModA/WtpA"/>
</dbReference>
<dbReference type="SUPFAM" id="SSF53850">
    <property type="entry name" value="Periplasmic binding protein-like II"/>
    <property type="match status" value="1"/>
</dbReference>
<protein>
    <recommendedName>
        <fullName evidence="4">ABC-type molybdate transport system, periplasmic component</fullName>
    </recommendedName>
</protein>
<accession>A0A563W1I2</accession>
<organism evidence="2 3">
    <name type="scientific">Hyella patelloides LEGE 07179</name>
    <dbReference type="NCBI Taxonomy" id="945734"/>
    <lineage>
        <taxon>Bacteria</taxon>
        <taxon>Bacillati</taxon>
        <taxon>Cyanobacteriota</taxon>
        <taxon>Cyanophyceae</taxon>
        <taxon>Pleurocapsales</taxon>
        <taxon>Hyellaceae</taxon>
        <taxon>Hyella</taxon>
    </lineage>
</organism>